<sequence length="61" mass="6914">MLRCCRTTLQMGFFFWWLILFVILSVVCPDKTLCPDDTTCCKMTNGTYGCCPMPNVSHTVA</sequence>
<keyword evidence="3" id="KW-1185">Reference proteome</keyword>
<accession>A0A3Q0RW05</accession>
<feature type="signal peptide" evidence="1">
    <location>
        <begin position="1"/>
        <end position="29"/>
    </location>
</feature>
<dbReference type="Proteomes" id="UP000261340">
    <property type="component" value="Unplaced"/>
</dbReference>
<dbReference type="Gene3D" id="2.10.25.160">
    <property type="entry name" value="Granulin"/>
    <property type="match status" value="1"/>
</dbReference>
<keyword evidence="1" id="KW-0732">Signal</keyword>
<reference evidence="2" key="1">
    <citation type="submission" date="2025-08" db="UniProtKB">
        <authorList>
            <consortium name="Ensembl"/>
        </authorList>
    </citation>
    <scope>IDENTIFICATION</scope>
</reference>
<protein>
    <submittedName>
        <fullName evidence="2">Uncharacterized protein</fullName>
    </submittedName>
</protein>
<reference evidence="2" key="2">
    <citation type="submission" date="2025-09" db="UniProtKB">
        <authorList>
            <consortium name="Ensembl"/>
        </authorList>
    </citation>
    <scope>IDENTIFICATION</scope>
</reference>
<proteinExistence type="predicted"/>
<evidence type="ECO:0000313" key="3">
    <source>
        <dbReference type="Proteomes" id="UP000261340"/>
    </source>
</evidence>
<organism evidence="2 3">
    <name type="scientific">Amphilophus citrinellus</name>
    <name type="common">Midas cichlid</name>
    <name type="synonym">Cichlasoma citrinellum</name>
    <dbReference type="NCBI Taxonomy" id="61819"/>
    <lineage>
        <taxon>Eukaryota</taxon>
        <taxon>Metazoa</taxon>
        <taxon>Chordata</taxon>
        <taxon>Craniata</taxon>
        <taxon>Vertebrata</taxon>
        <taxon>Euteleostomi</taxon>
        <taxon>Actinopterygii</taxon>
        <taxon>Neopterygii</taxon>
        <taxon>Teleostei</taxon>
        <taxon>Neoteleostei</taxon>
        <taxon>Acanthomorphata</taxon>
        <taxon>Ovalentaria</taxon>
        <taxon>Cichlomorphae</taxon>
        <taxon>Cichliformes</taxon>
        <taxon>Cichlidae</taxon>
        <taxon>New World cichlids</taxon>
        <taxon>Cichlasomatinae</taxon>
        <taxon>Heroini</taxon>
        <taxon>Amphilophus</taxon>
    </lineage>
</organism>
<evidence type="ECO:0000313" key="2">
    <source>
        <dbReference type="Ensembl" id="ENSACIP00000016769.1"/>
    </source>
</evidence>
<dbReference type="AlphaFoldDB" id="A0A3Q0RW05"/>
<feature type="chain" id="PRO_5018584568" evidence="1">
    <location>
        <begin position="30"/>
        <end position="61"/>
    </location>
</feature>
<evidence type="ECO:0000256" key="1">
    <source>
        <dbReference type="SAM" id="SignalP"/>
    </source>
</evidence>
<dbReference type="Ensembl" id="ENSACIT00000017222.1">
    <property type="protein sequence ID" value="ENSACIP00000016769.1"/>
    <property type="gene ID" value="ENSACIG00000013067.1"/>
</dbReference>
<name>A0A3Q0RW05_AMPCI</name>
<dbReference type="InterPro" id="IPR037277">
    <property type="entry name" value="Granulin_sf"/>
</dbReference>
<dbReference type="GeneTree" id="ENSGT00980000201950"/>
<dbReference type="SUPFAM" id="SSF57277">
    <property type="entry name" value="Granulin repeat"/>
    <property type="match status" value="1"/>
</dbReference>